<dbReference type="AlphaFoldDB" id="A0A6A4TGW7"/>
<protein>
    <submittedName>
        <fullName evidence="2">Uncharacterized protein</fullName>
    </submittedName>
</protein>
<organism evidence="2 3">
    <name type="scientific">Scophthalmus maximus</name>
    <name type="common">Turbot</name>
    <name type="synonym">Psetta maxima</name>
    <dbReference type="NCBI Taxonomy" id="52904"/>
    <lineage>
        <taxon>Eukaryota</taxon>
        <taxon>Metazoa</taxon>
        <taxon>Chordata</taxon>
        <taxon>Craniata</taxon>
        <taxon>Vertebrata</taxon>
        <taxon>Euteleostomi</taxon>
        <taxon>Actinopterygii</taxon>
        <taxon>Neopterygii</taxon>
        <taxon>Teleostei</taxon>
        <taxon>Neoteleostei</taxon>
        <taxon>Acanthomorphata</taxon>
        <taxon>Carangaria</taxon>
        <taxon>Pleuronectiformes</taxon>
        <taxon>Pleuronectoidei</taxon>
        <taxon>Scophthalmidae</taxon>
        <taxon>Scophthalmus</taxon>
    </lineage>
</organism>
<accession>A0A6A4TGW7</accession>
<dbReference type="PANTHER" id="PTHR33480:SF5">
    <property type="entry name" value="SI:DKEY-51D8.9"/>
    <property type="match status" value="1"/>
</dbReference>
<reference evidence="2 3" key="1">
    <citation type="submission" date="2019-06" db="EMBL/GenBank/DDBJ databases">
        <title>Draft genomes of female and male turbot (Scophthalmus maximus).</title>
        <authorList>
            <person name="Xu H."/>
            <person name="Xu X.-W."/>
            <person name="Shao C."/>
            <person name="Chen S."/>
        </authorList>
    </citation>
    <scope>NUCLEOTIDE SEQUENCE [LARGE SCALE GENOMIC DNA]</scope>
    <source>
        <strain evidence="2">Ysfricsl-2016a</strain>
        <tissue evidence="2">Blood</tissue>
    </source>
</reference>
<dbReference type="PANTHER" id="PTHR33480">
    <property type="entry name" value="SET DOMAIN-CONTAINING PROTEIN-RELATED"/>
    <property type="match status" value="1"/>
</dbReference>
<dbReference type="EMBL" id="VEVO01000005">
    <property type="protein sequence ID" value="KAF0042474.1"/>
    <property type="molecule type" value="Genomic_DNA"/>
</dbReference>
<proteinExistence type="predicted"/>
<dbReference type="Proteomes" id="UP000438429">
    <property type="component" value="Unassembled WGS sequence"/>
</dbReference>
<comment type="caution">
    <text evidence="2">The sequence shown here is derived from an EMBL/GenBank/DDBJ whole genome shotgun (WGS) entry which is preliminary data.</text>
</comment>
<evidence type="ECO:0000313" key="2">
    <source>
        <dbReference type="EMBL" id="KAF0042474.1"/>
    </source>
</evidence>
<sequence length="497" mass="56224">MPALVSRLDIESTPFEDEQEPLSMSPLADCGNPECQATIQHYGAEVAKMREQRDQLLPDVGVLHGKVQKLLRSNTRSSISSQEYLETYKAHHEGLDPTVKMRENAVSKVTWIVSQGNSSAQLMAKKTQDPKARKRVVDFVSHDTRTADRFYVANPDHSEAAESECFLLLLCTPDLRLRHTFRIPCPWTAVDLYRSSGRARGSIHTTNYSGFRHEVTRLSKNVVDSKTDHEHYNTTKHCGKMVLKLTMFNFSFTNKCHSFLEVHMVDGNQRRHQSESCVHKPYAKMARHLENEKDDKSDVAKALSLPKSSMERKKQLDYIRKGGNYAHNIAVMESGKGELVPCEQPTTEAQGKDFMHCAYCQGLFTRKVLWRHMQSCKLQPGSVPLKPGKNCIQSMCTYTGPVPSHHLLNKGGMSAKNQQCVREKMREMGRLIDNARRVTTLKTKQDFINPKSYLETMKAVKMTCGYDSDSDTKKFSIPSLANKLGNALVKVSKLLKA</sequence>
<evidence type="ECO:0000313" key="3">
    <source>
        <dbReference type="Proteomes" id="UP000438429"/>
    </source>
</evidence>
<name>A0A6A4TGW7_SCOMX</name>
<gene>
    <name evidence="2" type="ORF">F2P81_006006</name>
</gene>
<feature type="region of interest" description="Disordered" evidence="1">
    <location>
        <begin position="1"/>
        <end position="23"/>
    </location>
</feature>
<evidence type="ECO:0000256" key="1">
    <source>
        <dbReference type="SAM" id="MobiDB-lite"/>
    </source>
</evidence>